<protein>
    <submittedName>
        <fullName evidence="3">Uncharacterized protein</fullName>
    </submittedName>
</protein>
<organism evidence="3 4">
    <name type="scientific">Mucilaginibacter sabulilitoris</name>
    <dbReference type="NCBI Taxonomy" id="1173583"/>
    <lineage>
        <taxon>Bacteria</taxon>
        <taxon>Pseudomonadati</taxon>
        <taxon>Bacteroidota</taxon>
        <taxon>Sphingobacteriia</taxon>
        <taxon>Sphingobacteriales</taxon>
        <taxon>Sphingobacteriaceae</taxon>
        <taxon>Mucilaginibacter</taxon>
    </lineage>
</organism>
<gene>
    <name evidence="3" type="ORF">SNE25_01615</name>
</gene>
<evidence type="ECO:0000256" key="2">
    <source>
        <dbReference type="SAM" id="SignalP"/>
    </source>
</evidence>
<accession>A0ABZ0TN87</accession>
<feature type="region of interest" description="Disordered" evidence="1">
    <location>
        <begin position="30"/>
        <end position="51"/>
    </location>
</feature>
<reference evidence="3 4" key="1">
    <citation type="submission" date="2023-11" db="EMBL/GenBank/DDBJ databases">
        <title>Analysis of the Genomes of Mucilaginibacter gossypii cycad 4 and M. sabulilitoris SNA2: microbes with the potential for plant growth promotion.</title>
        <authorList>
            <person name="Hirsch A.M."/>
            <person name="Humm E."/>
            <person name="Rubbi M."/>
            <person name="Del Vecchio G."/>
            <person name="Ha S.M."/>
            <person name="Pellegrini M."/>
            <person name="Gunsalus R.P."/>
        </authorList>
    </citation>
    <scope>NUCLEOTIDE SEQUENCE [LARGE SCALE GENOMIC DNA]</scope>
    <source>
        <strain evidence="3 4">SNA2</strain>
    </source>
</reference>
<dbReference type="EMBL" id="CP139558">
    <property type="protein sequence ID" value="WPU94221.1"/>
    <property type="molecule type" value="Genomic_DNA"/>
</dbReference>
<feature type="compositionally biased region" description="Polar residues" evidence="1">
    <location>
        <begin position="38"/>
        <end position="51"/>
    </location>
</feature>
<sequence>MIKFLLIILAASFLFTCVAEAQSEKRMANSGPMPLSPLNYQSNKQQFCNHT</sequence>
<evidence type="ECO:0000313" key="3">
    <source>
        <dbReference type="EMBL" id="WPU94221.1"/>
    </source>
</evidence>
<evidence type="ECO:0000256" key="1">
    <source>
        <dbReference type="SAM" id="MobiDB-lite"/>
    </source>
</evidence>
<feature type="signal peptide" evidence="2">
    <location>
        <begin position="1"/>
        <end position="21"/>
    </location>
</feature>
<feature type="chain" id="PRO_5047078006" evidence="2">
    <location>
        <begin position="22"/>
        <end position="51"/>
    </location>
</feature>
<proteinExistence type="predicted"/>
<name>A0ABZ0TN87_9SPHI</name>
<dbReference type="Proteomes" id="UP001324380">
    <property type="component" value="Chromosome"/>
</dbReference>
<keyword evidence="2" id="KW-0732">Signal</keyword>
<keyword evidence="4" id="KW-1185">Reference proteome</keyword>
<evidence type="ECO:0000313" key="4">
    <source>
        <dbReference type="Proteomes" id="UP001324380"/>
    </source>
</evidence>
<dbReference type="RefSeq" id="WP_321563345.1">
    <property type="nucleotide sequence ID" value="NZ_CP139558.1"/>
</dbReference>